<dbReference type="SUPFAM" id="SSF56281">
    <property type="entry name" value="Metallo-hydrolase/oxidoreductase"/>
    <property type="match status" value="1"/>
</dbReference>
<dbReference type="OrthoDB" id="9778305at2"/>
<keyword evidence="5 6" id="KW-0884">PQQ biosynthesis</keyword>
<dbReference type="HAMAP" id="MF_00653">
    <property type="entry name" value="PQQ_syn_PqqB"/>
    <property type="match status" value="1"/>
</dbReference>
<dbReference type="InterPro" id="IPR001279">
    <property type="entry name" value="Metallo-B-lactamas"/>
</dbReference>
<dbReference type="AlphaFoldDB" id="A0A1W6CWP2"/>
<keyword evidence="4 6" id="KW-0813">Transport</keyword>
<dbReference type="Pfam" id="PF12706">
    <property type="entry name" value="Lactamase_B_2"/>
    <property type="match status" value="1"/>
</dbReference>
<dbReference type="KEGG" id="pcon:B0A89_06280"/>
<evidence type="ECO:0000259" key="7">
    <source>
        <dbReference type="Pfam" id="PF12706"/>
    </source>
</evidence>
<dbReference type="Proteomes" id="UP000193017">
    <property type="component" value="Chromosome"/>
</dbReference>
<dbReference type="EMBL" id="CP020612">
    <property type="protein sequence ID" value="ARJ69292.1"/>
    <property type="molecule type" value="Genomic_DNA"/>
</dbReference>
<comment type="function">
    <text evidence="6">May be involved in the transport of PQQ or its precursor to the periplasm.</text>
</comment>
<protein>
    <recommendedName>
        <fullName evidence="3 6">Coenzyme PQQ synthesis protein B</fullName>
    </recommendedName>
    <alternativeName>
        <fullName evidence="6">Pyrroloquinoline quinone biosynthesis protein B</fullName>
    </alternativeName>
</protein>
<dbReference type="STRING" id="1945662.B0A89_06280"/>
<evidence type="ECO:0000313" key="9">
    <source>
        <dbReference type="Proteomes" id="UP000193017"/>
    </source>
</evidence>
<keyword evidence="9" id="KW-1185">Reference proteome</keyword>
<dbReference type="InterPro" id="IPR011842">
    <property type="entry name" value="PQQ_synth_PqqB"/>
</dbReference>
<evidence type="ECO:0000256" key="4">
    <source>
        <dbReference type="ARBA" id="ARBA00022448"/>
    </source>
</evidence>
<proteinExistence type="inferred from homology"/>
<dbReference type="RefSeq" id="WP_085377408.1">
    <property type="nucleotide sequence ID" value="NZ_CP020612.1"/>
</dbReference>
<evidence type="ECO:0000256" key="2">
    <source>
        <dbReference type="ARBA" id="ARBA00008481"/>
    </source>
</evidence>
<name>A0A1W6CWP2_9RHOB</name>
<evidence type="ECO:0000256" key="5">
    <source>
        <dbReference type="ARBA" id="ARBA00022905"/>
    </source>
</evidence>
<organism evidence="8 9">
    <name type="scientific">Paracoccus contaminans</name>
    <dbReference type="NCBI Taxonomy" id="1945662"/>
    <lineage>
        <taxon>Bacteria</taxon>
        <taxon>Pseudomonadati</taxon>
        <taxon>Pseudomonadota</taxon>
        <taxon>Alphaproteobacteria</taxon>
        <taxon>Rhodobacterales</taxon>
        <taxon>Paracoccaceae</taxon>
        <taxon>Paracoccus</taxon>
    </lineage>
</organism>
<dbReference type="Gene3D" id="3.60.15.10">
    <property type="entry name" value="Ribonuclease Z/Hydroxyacylglutathione hydrolase-like"/>
    <property type="match status" value="1"/>
</dbReference>
<dbReference type="InterPro" id="IPR036866">
    <property type="entry name" value="RibonucZ/Hydroxyglut_hydro"/>
</dbReference>
<accession>A0A1W6CWP2</accession>
<evidence type="ECO:0000256" key="3">
    <source>
        <dbReference type="ARBA" id="ARBA00015084"/>
    </source>
</evidence>
<feature type="domain" description="Metallo-beta-lactamase" evidence="7">
    <location>
        <begin position="50"/>
        <end position="257"/>
    </location>
</feature>
<sequence>MKLTILGAAAGGGLPQWNCGCRNCADARAGRIPAMTQSSVAVTLDGQTALLNASPDIRAQLQACGLAPPGLRGSPFAAVVLTNGDVDHLAGLLSLREGSAFAVHATPATLDILDQPIFRVLAPDHVRRAPIALDRPFEPVPGLRITAFAVPGKVALYLEEGEPDTRLVGEQTVGLRLEAGGRCVLYIPGCAAIPDDLLARMGDADVILFDGTVWADDDMGRTGTGTKSGARMGHMAMSGPAGSIARLSGLGGRRVFLHVNNTNPVLQPAAPERAACQAAGWEIAFDGMEIAP</sequence>
<reference evidence="8 9" key="1">
    <citation type="submission" date="2017-03" db="EMBL/GenBank/DDBJ databases">
        <title>Genome sequence of Paracoccus contaminans isolated from a water microcosm.</title>
        <authorList>
            <person name="Aurass P."/>
            <person name="Karste S."/>
            <person name="Trost E."/>
            <person name="Glaeser S.P."/>
            <person name="Kaempfer P."/>
            <person name="Flieger A."/>
        </authorList>
    </citation>
    <scope>NUCLEOTIDE SEQUENCE [LARGE SCALE GENOMIC DNA]</scope>
    <source>
        <strain evidence="9">RKI 16-01929T\LMG 29738T\CCM 8701T\CIP 111112T</strain>
    </source>
</reference>
<dbReference type="GO" id="GO:0018189">
    <property type="term" value="P:pyrroloquinoline quinone biosynthetic process"/>
    <property type="evidence" value="ECO:0007669"/>
    <property type="project" value="UniProtKB-UniRule"/>
</dbReference>
<evidence type="ECO:0000256" key="6">
    <source>
        <dbReference type="HAMAP-Rule" id="MF_00653"/>
    </source>
</evidence>
<dbReference type="UniPathway" id="UPA00539"/>
<comment type="similarity">
    <text evidence="2 6">Belongs to the PqqB family.</text>
</comment>
<evidence type="ECO:0000313" key="8">
    <source>
        <dbReference type="EMBL" id="ARJ69292.1"/>
    </source>
</evidence>
<evidence type="ECO:0000256" key="1">
    <source>
        <dbReference type="ARBA" id="ARBA00004886"/>
    </source>
</evidence>
<dbReference type="NCBIfam" id="TIGR02108">
    <property type="entry name" value="PQQ_syn_pqqB"/>
    <property type="match status" value="1"/>
</dbReference>
<gene>
    <name evidence="6" type="primary">pqqB</name>
    <name evidence="8" type="ORF">B0A89_06280</name>
</gene>
<comment type="pathway">
    <text evidence="1 6">Cofactor biosynthesis; pyrroloquinoline quinone biosynthesis.</text>
</comment>